<reference evidence="7" key="1">
    <citation type="submission" date="2016-11" db="UniProtKB">
        <authorList>
            <consortium name="WormBaseParasite"/>
        </authorList>
    </citation>
    <scope>IDENTIFICATION</scope>
</reference>
<dbReference type="PANTHER" id="PTHR13129:SF4">
    <property type="entry name" value="DDB1- AND CUL4-ASSOCIATED FACTOR 1"/>
    <property type="match status" value="1"/>
</dbReference>
<evidence type="ECO:0000313" key="7">
    <source>
        <dbReference type="WBParaSite" id="Csp11.Scaffold630.g20268.t1"/>
    </source>
</evidence>
<dbReference type="STRING" id="1561998.A0A1I7UXB2"/>
<dbReference type="GO" id="GO:0080008">
    <property type="term" value="C:Cul4-RING E3 ubiquitin ligase complex"/>
    <property type="evidence" value="ECO:0007669"/>
    <property type="project" value="TreeGrafter"/>
</dbReference>
<keyword evidence="4" id="KW-0539">Nucleus</keyword>
<evidence type="ECO:0000256" key="4">
    <source>
        <dbReference type="ARBA" id="ARBA00023242"/>
    </source>
</evidence>
<dbReference type="InterPro" id="IPR033270">
    <property type="entry name" value="VPRBP/DCAF1"/>
</dbReference>
<feature type="region of interest" description="Disordered" evidence="5">
    <location>
        <begin position="889"/>
        <end position="911"/>
    </location>
</feature>
<dbReference type="PANTHER" id="PTHR13129">
    <property type="entry name" value="VPRBP PROTEIN-RELATED"/>
    <property type="match status" value="1"/>
</dbReference>
<dbReference type="eggNOG" id="KOG1832">
    <property type="taxonomic scope" value="Eukaryota"/>
</dbReference>
<evidence type="ECO:0000256" key="3">
    <source>
        <dbReference type="ARBA" id="ARBA00022786"/>
    </source>
</evidence>
<keyword evidence="3" id="KW-0833">Ubl conjugation pathway</keyword>
<comment type="subcellular location">
    <subcellularLocation>
        <location evidence="1">Nucleus</location>
    </subcellularLocation>
</comment>
<evidence type="ECO:0000256" key="2">
    <source>
        <dbReference type="ARBA" id="ARBA00004906"/>
    </source>
</evidence>
<dbReference type="SUPFAM" id="SSF48371">
    <property type="entry name" value="ARM repeat"/>
    <property type="match status" value="1"/>
</dbReference>
<dbReference type="GO" id="GO:0005634">
    <property type="term" value="C:nucleus"/>
    <property type="evidence" value="ECO:0007669"/>
    <property type="project" value="UniProtKB-SubCell"/>
</dbReference>
<evidence type="ECO:0000256" key="1">
    <source>
        <dbReference type="ARBA" id="ARBA00004123"/>
    </source>
</evidence>
<sequence>MTTKEIWPLRSTETMYILSQRDLKISTTLIAKLNALLTTFDENHTNSNWDPIPLLKEISKMLENATEKFIKNDPDPMDDRHPHRTHPDSLLGNILKLIFKNDDFMTKLVVSYVLARENVELSIQGCRLLLACVPGLDPIVVFSEPDDFVPRLYQYARGKNETLSGYAFCLLASAMENTENTSKYRDENSRLVPWALRKLRELMHRTAEEHKPPPTDFSSLNNPESKKVRFEIPSNPVEDQSKENLNGVQQEPTTSTAAETVTFSEQAPPPKKRRTEPCLSSLQRAEPSKRVPSFHNLANLDDSNSRWDILQPFLIGNEQVYPLSLASYQRFILQFLASCGEYQDLLPQAYEGNALKLLLKYCDLEKSKDIRLTFDALRYLTSLLVHRKVALEFMQMGGIPALLRLPRASLASCAVVTCFYYIAYNNDAVELLCQMSDEELDDAIQYILYCFEHNHESGKSSACMFFAQTLEFKAILTRFDKFDGPRMLYNYVSTLNLMQPTVGISLTEEQVHTSTQVVRAFSATIKSYLIAHIFVKVENYKRQYGNTLPCGLKFPEQMQSECSPTKSMKSYQEISTELETIVLEMLRYTGHTFPEIQNMCTLGMVKVLLGVRVHSREWMNVSAGVRNDMCTNAFEALRMMLCQPSIQLDLIPIHRFSQSAFDGLTILFRTALGRPDDETCLRMAALSCIQRCVYVEPECWKTIIQKMKDEQRQSTTLIAKSKYEQIMNHLETMWTEVRKTDGIMALIELINVTTPLTDADSIRRLATNTLTGLARHPEVRQILTKLPIIAQSGLQILMREPVCSDKRDIHAGFCKEAVQLLQIVHGRKIHDSQAKDLQSSEKSHRQWVVENTKVSVNQVELLQLIHDHLVKNKLDSVAAMLKTEAKLPDRPTRMTNNQSIMNKPLPSTGSNFTKLSNTKETISSPGIHFPNDESISFDRRGDDVCHAHTAT</sequence>
<dbReference type="InterPro" id="IPR006594">
    <property type="entry name" value="LisH"/>
</dbReference>
<dbReference type="GO" id="GO:0016567">
    <property type="term" value="P:protein ubiquitination"/>
    <property type="evidence" value="ECO:0007669"/>
    <property type="project" value="UniProtKB-UniPathway"/>
</dbReference>
<protein>
    <submittedName>
        <fullName evidence="7">LisH domain-containing protein</fullName>
    </submittedName>
</protein>
<dbReference type="UniPathway" id="UPA00143"/>
<feature type="compositionally biased region" description="Polar residues" evidence="5">
    <location>
        <begin position="243"/>
        <end position="265"/>
    </location>
</feature>
<dbReference type="Proteomes" id="UP000095282">
    <property type="component" value="Unplaced"/>
</dbReference>
<dbReference type="WBParaSite" id="Csp11.Scaffold630.g20268.t1">
    <property type="protein sequence ID" value="Csp11.Scaffold630.g20268.t1"/>
    <property type="gene ID" value="Csp11.Scaffold630.g20268"/>
</dbReference>
<evidence type="ECO:0000313" key="6">
    <source>
        <dbReference type="Proteomes" id="UP000095282"/>
    </source>
</evidence>
<organism evidence="6 7">
    <name type="scientific">Caenorhabditis tropicalis</name>
    <dbReference type="NCBI Taxonomy" id="1561998"/>
    <lineage>
        <taxon>Eukaryota</taxon>
        <taxon>Metazoa</taxon>
        <taxon>Ecdysozoa</taxon>
        <taxon>Nematoda</taxon>
        <taxon>Chromadorea</taxon>
        <taxon>Rhabditida</taxon>
        <taxon>Rhabditina</taxon>
        <taxon>Rhabditomorpha</taxon>
        <taxon>Rhabditoidea</taxon>
        <taxon>Rhabditidae</taxon>
        <taxon>Peloderinae</taxon>
        <taxon>Caenorhabditis</taxon>
    </lineage>
</organism>
<dbReference type="InterPro" id="IPR016024">
    <property type="entry name" value="ARM-type_fold"/>
</dbReference>
<feature type="compositionally biased region" description="Polar residues" evidence="5">
    <location>
        <begin position="893"/>
        <end position="911"/>
    </location>
</feature>
<accession>A0A1I7UXB2</accession>
<dbReference type="SMART" id="SM00667">
    <property type="entry name" value="LisH"/>
    <property type="match status" value="1"/>
</dbReference>
<name>A0A1I7UXB2_9PELO</name>
<dbReference type="PROSITE" id="PS50896">
    <property type="entry name" value="LISH"/>
    <property type="match status" value="1"/>
</dbReference>
<keyword evidence="6" id="KW-1185">Reference proteome</keyword>
<dbReference type="AlphaFoldDB" id="A0A1I7UXB2"/>
<feature type="region of interest" description="Disordered" evidence="5">
    <location>
        <begin position="235"/>
        <end position="278"/>
    </location>
</feature>
<evidence type="ECO:0000256" key="5">
    <source>
        <dbReference type="SAM" id="MobiDB-lite"/>
    </source>
</evidence>
<proteinExistence type="predicted"/>
<comment type="pathway">
    <text evidence="2">Protein modification; protein ubiquitination.</text>
</comment>